<sequence>MDEDRNLAYENQSYLNRNYYSQCEANIVRRTNLPTVDSSPHTEVFSDCKEVAAQIPQGCICCCLMYSRTQRCIRNKKDEVGM</sequence>
<evidence type="ECO:0000313" key="2">
    <source>
        <dbReference type="Proteomes" id="UP000050525"/>
    </source>
</evidence>
<dbReference type="Proteomes" id="UP000050525">
    <property type="component" value="Unassembled WGS sequence"/>
</dbReference>
<reference evidence="1 2" key="1">
    <citation type="journal article" date="2012" name="Genome Biol.">
        <title>Sequencing three crocodilian genomes to illuminate the evolution of archosaurs and amniotes.</title>
        <authorList>
            <person name="St John J.A."/>
            <person name="Braun E.L."/>
            <person name="Isberg S.R."/>
            <person name="Miles L.G."/>
            <person name="Chong A.Y."/>
            <person name="Gongora J."/>
            <person name="Dalzell P."/>
            <person name="Moran C."/>
            <person name="Bed'hom B."/>
            <person name="Abzhanov A."/>
            <person name="Burgess S.C."/>
            <person name="Cooksey A.M."/>
            <person name="Castoe T.A."/>
            <person name="Crawford N.G."/>
            <person name="Densmore L.D."/>
            <person name="Drew J.C."/>
            <person name="Edwards S.V."/>
            <person name="Faircloth B.C."/>
            <person name="Fujita M.K."/>
            <person name="Greenwold M.J."/>
            <person name="Hoffmann F.G."/>
            <person name="Howard J.M."/>
            <person name="Iguchi T."/>
            <person name="Janes D.E."/>
            <person name="Khan S.Y."/>
            <person name="Kohno S."/>
            <person name="de Koning A.J."/>
            <person name="Lance S.L."/>
            <person name="McCarthy F.M."/>
            <person name="McCormack J.E."/>
            <person name="Merchant M.E."/>
            <person name="Peterson D.G."/>
            <person name="Pollock D.D."/>
            <person name="Pourmand N."/>
            <person name="Raney B.J."/>
            <person name="Roessler K.A."/>
            <person name="Sanford J.R."/>
            <person name="Sawyer R.H."/>
            <person name="Schmidt C.J."/>
            <person name="Triplett E.W."/>
            <person name="Tuberville T.D."/>
            <person name="Venegas-Anaya M."/>
            <person name="Howard J.T."/>
            <person name="Jarvis E.D."/>
            <person name="Guillette L.J.Jr."/>
            <person name="Glenn T.C."/>
            <person name="Green R.E."/>
            <person name="Ray D.A."/>
        </authorList>
    </citation>
    <scope>NUCLEOTIDE SEQUENCE [LARGE SCALE GENOMIC DNA]</scope>
    <source>
        <strain evidence="1">KSC_2009_1</strain>
    </source>
</reference>
<evidence type="ECO:0000313" key="1">
    <source>
        <dbReference type="EMBL" id="KYO21820.1"/>
    </source>
</evidence>
<proteinExistence type="predicted"/>
<name>A0A151MBN5_ALLMI</name>
<organism evidence="1 2">
    <name type="scientific">Alligator mississippiensis</name>
    <name type="common">American alligator</name>
    <dbReference type="NCBI Taxonomy" id="8496"/>
    <lineage>
        <taxon>Eukaryota</taxon>
        <taxon>Metazoa</taxon>
        <taxon>Chordata</taxon>
        <taxon>Craniata</taxon>
        <taxon>Vertebrata</taxon>
        <taxon>Euteleostomi</taxon>
        <taxon>Archelosauria</taxon>
        <taxon>Archosauria</taxon>
        <taxon>Crocodylia</taxon>
        <taxon>Alligatoridae</taxon>
        <taxon>Alligatorinae</taxon>
        <taxon>Alligator</taxon>
    </lineage>
</organism>
<comment type="caution">
    <text evidence="1">The sequence shown here is derived from an EMBL/GenBank/DDBJ whole genome shotgun (WGS) entry which is preliminary data.</text>
</comment>
<protein>
    <submittedName>
        <fullName evidence="1">Uncharacterized protein</fullName>
    </submittedName>
</protein>
<gene>
    <name evidence="1" type="ORF">Y1Q_0000506</name>
</gene>
<keyword evidence="2" id="KW-1185">Reference proteome</keyword>
<dbReference type="EMBL" id="AKHW03006283">
    <property type="protein sequence ID" value="KYO21820.1"/>
    <property type="molecule type" value="Genomic_DNA"/>
</dbReference>
<dbReference type="AlphaFoldDB" id="A0A151MBN5"/>
<accession>A0A151MBN5</accession>